<dbReference type="InterPro" id="IPR051159">
    <property type="entry name" value="Hexapeptide_acetyltransf"/>
</dbReference>
<dbReference type="Proteomes" id="UP001430306">
    <property type="component" value="Unassembled WGS sequence"/>
</dbReference>
<dbReference type="PANTHER" id="PTHR23416:SF23">
    <property type="entry name" value="ACETYLTRANSFERASE C18B11.09C-RELATED"/>
    <property type="match status" value="1"/>
</dbReference>
<evidence type="ECO:0000256" key="1">
    <source>
        <dbReference type="ARBA" id="ARBA00007274"/>
    </source>
</evidence>
<dbReference type="Pfam" id="PF00132">
    <property type="entry name" value="Hexapep"/>
    <property type="match status" value="1"/>
</dbReference>
<protein>
    <submittedName>
        <fullName evidence="3">Colanic acid biosynthesis acetyltransferase</fullName>
    </submittedName>
</protein>
<reference evidence="3" key="1">
    <citation type="submission" date="2021-11" db="EMBL/GenBank/DDBJ databases">
        <title>Genome sequence.</title>
        <authorList>
            <person name="Sun Q."/>
        </authorList>
    </citation>
    <scope>NUCLEOTIDE SEQUENCE</scope>
    <source>
        <strain evidence="3">JC740</strain>
    </source>
</reference>
<name>A0ABS8NGQ0_9BACT</name>
<comment type="caution">
    <text evidence="3">The sequence shown here is derived from an EMBL/GenBank/DDBJ whole genome shotgun (WGS) entry which is preliminary data.</text>
</comment>
<dbReference type="InterPro" id="IPR011004">
    <property type="entry name" value="Trimer_LpxA-like_sf"/>
</dbReference>
<gene>
    <name evidence="3" type="ORF">LOC71_10540</name>
</gene>
<organism evidence="3 4">
    <name type="scientific">Rhodopirellula halodulae</name>
    <dbReference type="NCBI Taxonomy" id="2894198"/>
    <lineage>
        <taxon>Bacteria</taxon>
        <taxon>Pseudomonadati</taxon>
        <taxon>Planctomycetota</taxon>
        <taxon>Planctomycetia</taxon>
        <taxon>Pirellulales</taxon>
        <taxon>Pirellulaceae</taxon>
        <taxon>Rhodopirellula</taxon>
    </lineage>
</organism>
<dbReference type="PANTHER" id="PTHR23416">
    <property type="entry name" value="SIALIC ACID SYNTHASE-RELATED"/>
    <property type="match status" value="1"/>
</dbReference>
<dbReference type="EMBL" id="JAJKFW010000022">
    <property type="protein sequence ID" value="MCC9642715.1"/>
    <property type="molecule type" value="Genomic_DNA"/>
</dbReference>
<dbReference type="SUPFAM" id="SSF51161">
    <property type="entry name" value="Trimeric LpxA-like enzymes"/>
    <property type="match status" value="1"/>
</dbReference>
<keyword evidence="4" id="KW-1185">Reference proteome</keyword>
<evidence type="ECO:0000256" key="2">
    <source>
        <dbReference type="ARBA" id="ARBA00022679"/>
    </source>
</evidence>
<keyword evidence="2" id="KW-0808">Transferase</keyword>
<comment type="similarity">
    <text evidence="1">Belongs to the transferase hexapeptide repeat family.</text>
</comment>
<evidence type="ECO:0000313" key="3">
    <source>
        <dbReference type="EMBL" id="MCC9642715.1"/>
    </source>
</evidence>
<dbReference type="RefSeq" id="WP_230273616.1">
    <property type="nucleotide sequence ID" value="NZ_JAJKFW010000022.1"/>
</dbReference>
<accession>A0ABS8NGQ0</accession>
<proteinExistence type="inferred from homology"/>
<dbReference type="InterPro" id="IPR001451">
    <property type="entry name" value="Hexapep"/>
</dbReference>
<dbReference type="Gene3D" id="2.160.10.10">
    <property type="entry name" value="Hexapeptide repeat proteins"/>
    <property type="match status" value="1"/>
</dbReference>
<sequence>MAPIRLDDHAIVSQGAHLCAGTHDVDDEYFQLIAKPIVVESYAWIAAEAFIGPGVTIGKHSVLGARSVLFKDTVSNGIYAGNPAKLIRQRRCR</sequence>
<evidence type="ECO:0000313" key="4">
    <source>
        <dbReference type="Proteomes" id="UP001430306"/>
    </source>
</evidence>